<keyword evidence="2" id="KW-1185">Reference proteome</keyword>
<sequence length="389" mass="43256">MFRSHRYILIRIGSRAPLVSLIIASPLTAVLDLSPAFDQLNLEIDIGIGSAFLLTWGFSHVTRSTVNLISTVFCGLSEFAPEIRFASALFEPFGASWLRIDVHLYSEARPYTYAVKHSFTSEVLNWLHASILSDSPRKACDKIISFLDSPNEDLFSTITLNVLVLELRGTRMDAKTSVRSKLVRPQRGHKSDSSGHWSFRGCGECSEAIWMLGVGQGGVLWPTLFSLVSKTGTERKQIVCKWLSCPATLQPVAAGAWGHKSTRPRTATPTSKTIQCQSVTTLEIGFVGICDNMLACSQFHYEHLVRGDVVTVHVNSGRLARRIEQHYLQRYYGNGVLRQPIRQRSNCIICNSVAVHSVSYACTCRDIECRSSPRGYICTIVPYGLRIAP</sequence>
<comment type="caution">
    <text evidence="1">The sequence shown here is derived from an EMBL/GenBank/DDBJ whole genome shotgun (WGS) entry which is preliminary data.</text>
</comment>
<protein>
    <submittedName>
        <fullName evidence="1">Uncharacterized protein</fullName>
    </submittedName>
</protein>
<dbReference type="Proteomes" id="UP000719412">
    <property type="component" value="Unassembled WGS sequence"/>
</dbReference>
<name>A0A8J6HSV5_TENMO</name>
<reference evidence="1" key="2">
    <citation type="submission" date="2021-08" db="EMBL/GenBank/DDBJ databases">
        <authorList>
            <person name="Eriksson T."/>
        </authorList>
    </citation>
    <scope>NUCLEOTIDE SEQUENCE</scope>
    <source>
        <strain evidence="1">Stoneville</strain>
        <tissue evidence="1">Whole head</tissue>
    </source>
</reference>
<organism evidence="1 2">
    <name type="scientific">Tenebrio molitor</name>
    <name type="common">Yellow mealworm beetle</name>
    <dbReference type="NCBI Taxonomy" id="7067"/>
    <lineage>
        <taxon>Eukaryota</taxon>
        <taxon>Metazoa</taxon>
        <taxon>Ecdysozoa</taxon>
        <taxon>Arthropoda</taxon>
        <taxon>Hexapoda</taxon>
        <taxon>Insecta</taxon>
        <taxon>Pterygota</taxon>
        <taxon>Neoptera</taxon>
        <taxon>Endopterygota</taxon>
        <taxon>Coleoptera</taxon>
        <taxon>Polyphaga</taxon>
        <taxon>Cucujiformia</taxon>
        <taxon>Tenebrionidae</taxon>
        <taxon>Tenebrio</taxon>
    </lineage>
</organism>
<reference evidence="1" key="1">
    <citation type="journal article" date="2020" name="J Insects Food Feed">
        <title>The yellow mealworm (Tenebrio molitor) genome: a resource for the emerging insects as food and feed industry.</title>
        <authorList>
            <person name="Eriksson T."/>
            <person name="Andere A."/>
            <person name="Kelstrup H."/>
            <person name="Emery V."/>
            <person name="Picard C."/>
        </authorList>
    </citation>
    <scope>NUCLEOTIDE SEQUENCE</scope>
    <source>
        <strain evidence="1">Stoneville</strain>
        <tissue evidence="1">Whole head</tissue>
    </source>
</reference>
<dbReference type="AlphaFoldDB" id="A0A8J6HSV5"/>
<accession>A0A8J6HSV5</accession>
<gene>
    <name evidence="1" type="ORF">GEV33_003178</name>
</gene>
<proteinExistence type="predicted"/>
<dbReference type="EMBL" id="JABDTM020014125">
    <property type="protein sequence ID" value="KAH0819613.1"/>
    <property type="molecule type" value="Genomic_DNA"/>
</dbReference>
<evidence type="ECO:0000313" key="1">
    <source>
        <dbReference type="EMBL" id="KAH0819613.1"/>
    </source>
</evidence>
<evidence type="ECO:0000313" key="2">
    <source>
        <dbReference type="Proteomes" id="UP000719412"/>
    </source>
</evidence>